<evidence type="ECO:0000313" key="2">
    <source>
        <dbReference type="Proteomes" id="UP000235786"/>
    </source>
</evidence>
<keyword evidence="2" id="KW-1185">Reference proteome</keyword>
<proteinExistence type="predicted"/>
<reference evidence="1 2" key="1">
    <citation type="submission" date="2016-04" db="EMBL/GenBank/DDBJ databases">
        <title>A degradative enzymes factory behind the ericoid mycorrhizal symbiosis.</title>
        <authorList>
            <consortium name="DOE Joint Genome Institute"/>
            <person name="Martino E."/>
            <person name="Morin E."/>
            <person name="Grelet G."/>
            <person name="Kuo A."/>
            <person name="Kohler A."/>
            <person name="Daghino S."/>
            <person name="Barry K."/>
            <person name="Choi C."/>
            <person name="Cichocki N."/>
            <person name="Clum A."/>
            <person name="Copeland A."/>
            <person name="Hainaut M."/>
            <person name="Haridas S."/>
            <person name="Labutti K."/>
            <person name="Lindquist E."/>
            <person name="Lipzen A."/>
            <person name="Khouja H.-R."/>
            <person name="Murat C."/>
            <person name="Ohm R."/>
            <person name="Olson A."/>
            <person name="Spatafora J."/>
            <person name="Veneault-Fourrey C."/>
            <person name="Henrissat B."/>
            <person name="Grigoriev I."/>
            <person name="Martin F."/>
            <person name="Perotto S."/>
        </authorList>
    </citation>
    <scope>NUCLEOTIDE SEQUENCE [LARGE SCALE GENOMIC DNA]</scope>
    <source>
        <strain evidence="1 2">F</strain>
    </source>
</reference>
<organism evidence="1 2">
    <name type="scientific">Hyaloscypha variabilis (strain UAMH 11265 / GT02V1 / F)</name>
    <name type="common">Meliniomyces variabilis</name>
    <dbReference type="NCBI Taxonomy" id="1149755"/>
    <lineage>
        <taxon>Eukaryota</taxon>
        <taxon>Fungi</taxon>
        <taxon>Dikarya</taxon>
        <taxon>Ascomycota</taxon>
        <taxon>Pezizomycotina</taxon>
        <taxon>Leotiomycetes</taxon>
        <taxon>Helotiales</taxon>
        <taxon>Hyaloscyphaceae</taxon>
        <taxon>Hyaloscypha</taxon>
        <taxon>Hyaloscypha variabilis</taxon>
    </lineage>
</organism>
<accession>A0A2J6S2H6</accession>
<gene>
    <name evidence="1" type="ORF">L207DRAFT_243534</name>
</gene>
<dbReference type="Proteomes" id="UP000235786">
    <property type="component" value="Unassembled WGS sequence"/>
</dbReference>
<protein>
    <submittedName>
        <fullName evidence="1">Uncharacterized protein</fullName>
    </submittedName>
</protein>
<evidence type="ECO:0000313" key="1">
    <source>
        <dbReference type="EMBL" id="PMD44947.1"/>
    </source>
</evidence>
<dbReference type="EMBL" id="KZ613940">
    <property type="protein sequence ID" value="PMD44947.1"/>
    <property type="molecule type" value="Genomic_DNA"/>
</dbReference>
<name>A0A2J6S2H6_HYAVF</name>
<sequence length="73" mass="8396">MITVKSPVVEFRLPLAAYPSTLHPLTVPFRPEPLYLHPGIIPITPLHAERLLFKRKLHRCSRLLHQTKPVAEI</sequence>
<dbReference type="AlphaFoldDB" id="A0A2J6S2H6"/>